<protein>
    <submittedName>
        <fullName evidence="4">Putative ribosomal pseudouridine synthase</fullName>
        <ecNumber evidence="4">4.2.1.70</ecNumber>
    </submittedName>
</protein>
<reference evidence="4" key="1">
    <citation type="submission" date="2016-10" db="EMBL/GenBank/DDBJ databases">
        <authorList>
            <person name="de Groot N.N."/>
        </authorList>
    </citation>
    <scope>NUCLEOTIDE SEQUENCE</scope>
</reference>
<dbReference type="InterPro" id="IPR020103">
    <property type="entry name" value="PsdUridine_synth_cat_dom_sf"/>
</dbReference>
<dbReference type="InterPro" id="IPR006224">
    <property type="entry name" value="PsdUridine_synth_RluA-like_CS"/>
</dbReference>
<dbReference type="CDD" id="cd02869">
    <property type="entry name" value="PseudoU_synth_RluA_like"/>
    <property type="match status" value="1"/>
</dbReference>
<proteinExistence type="inferred from homology"/>
<gene>
    <name evidence="4" type="ORF">MNB_SUP05-4-820</name>
</gene>
<evidence type="ECO:0000256" key="2">
    <source>
        <dbReference type="ARBA" id="ARBA00023235"/>
    </source>
</evidence>
<dbReference type="SUPFAM" id="SSF55120">
    <property type="entry name" value="Pseudouridine synthase"/>
    <property type="match status" value="1"/>
</dbReference>
<name>A0A1W1D8D3_9ZZZZ</name>
<dbReference type="PROSITE" id="PS01129">
    <property type="entry name" value="PSI_RLU"/>
    <property type="match status" value="1"/>
</dbReference>
<dbReference type="PANTHER" id="PTHR21600">
    <property type="entry name" value="MITOCHONDRIAL RNA PSEUDOURIDINE SYNTHASE"/>
    <property type="match status" value="1"/>
</dbReference>
<dbReference type="AlphaFoldDB" id="A0A1W1D8D3"/>
<evidence type="ECO:0000259" key="3">
    <source>
        <dbReference type="Pfam" id="PF00849"/>
    </source>
</evidence>
<dbReference type="Pfam" id="PF00849">
    <property type="entry name" value="PseudoU_synth_2"/>
    <property type="match status" value="1"/>
</dbReference>
<feature type="domain" description="Pseudouridine synthase RsuA/RluA-like" evidence="3">
    <location>
        <begin position="80"/>
        <end position="227"/>
    </location>
</feature>
<dbReference type="EC" id="4.2.1.70" evidence="4"/>
<dbReference type="GO" id="GO:0009982">
    <property type="term" value="F:pseudouridine synthase activity"/>
    <property type="evidence" value="ECO:0007669"/>
    <property type="project" value="InterPro"/>
</dbReference>
<organism evidence="4">
    <name type="scientific">hydrothermal vent metagenome</name>
    <dbReference type="NCBI Taxonomy" id="652676"/>
    <lineage>
        <taxon>unclassified sequences</taxon>
        <taxon>metagenomes</taxon>
        <taxon>ecological metagenomes</taxon>
    </lineage>
</organism>
<evidence type="ECO:0000256" key="1">
    <source>
        <dbReference type="ARBA" id="ARBA00010876"/>
    </source>
</evidence>
<dbReference type="PANTHER" id="PTHR21600:SF44">
    <property type="entry name" value="RIBOSOMAL LARGE SUBUNIT PSEUDOURIDINE SYNTHASE D"/>
    <property type="match status" value="1"/>
</dbReference>
<dbReference type="InterPro" id="IPR050188">
    <property type="entry name" value="RluA_PseudoU_synthase"/>
</dbReference>
<dbReference type="EMBL" id="FPHR01000010">
    <property type="protein sequence ID" value="SFV76885.1"/>
    <property type="molecule type" value="Genomic_DNA"/>
</dbReference>
<dbReference type="Gene3D" id="3.30.2350.10">
    <property type="entry name" value="Pseudouridine synthase"/>
    <property type="match status" value="1"/>
</dbReference>
<evidence type="ECO:0000313" key="4">
    <source>
        <dbReference type="EMBL" id="SFV76885.1"/>
    </source>
</evidence>
<keyword evidence="4" id="KW-0456">Lyase</keyword>
<comment type="similarity">
    <text evidence="1">Belongs to the pseudouridine synthase RluA family.</text>
</comment>
<keyword evidence="2" id="KW-0413">Isomerase</keyword>
<dbReference type="GO" id="GO:0003723">
    <property type="term" value="F:RNA binding"/>
    <property type="evidence" value="ECO:0007669"/>
    <property type="project" value="InterPro"/>
</dbReference>
<dbReference type="InterPro" id="IPR006145">
    <property type="entry name" value="PsdUridine_synth_RsuA/RluA"/>
</dbReference>
<accession>A0A1W1D8D3</accession>
<dbReference type="GO" id="GO:0004730">
    <property type="term" value="F:pseudouridylate synthase activity"/>
    <property type="evidence" value="ECO:0007669"/>
    <property type="project" value="UniProtKB-EC"/>
</dbReference>
<dbReference type="GO" id="GO:0000455">
    <property type="term" value="P:enzyme-directed rRNA pseudouridine synthesis"/>
    <property type="evidence" value="ECO:0007669"/>
    <property type="project" value="TreeGrafter"/>
</dbReference>
<sequence length="300" mass="34227">MPFVLKQYPAIQGEKIQHFLINNTDLSGSQSQKLLSKNRVFDDQNNILKNGDTINCQTIQVAVFEGHSRGLKPIFETPDFAVFDKPSGVMVHPTRKTTEYCLLDEVRYFFGDEASLAHRIDAETSGLVLVAKNKQSSRQLKMMFEHRQYNKEYLALVRGQVLTDLTIEKPISKADSNIRMKMTCDSEAGKQSKTFIHPLKFNESNQTTMVKAIPVTGRQHQIRVHLDSVGHSIIGDPIYGVNESIANEYLCKTLSDEKRLKFTGANRLMLHAHKLSFSYKEVDYNITSKQEKTVFSKFFK</sequence>